<dbReference type="PANTHER" id="PTHR21310">
    <property type="entry name" value="AMINOGLYCOSIDE PHOSPHOTRANSFERASE-RELATED-RELATED"/>
    <property type="match status" value="1"/>
</dbReference>
<dbReference type="InterPro" id="IPR002575">
    <property type="entry name" value="Aminoglycoside_PTrfase"/>
</dbReference>
<dbReference type="Proteomes" id="UP000233524">
    <property type="component" value="Unassembled WGS sequence"/>
</dbReference>
<dbReference type="SUPFAM" id="SSF56112">
    <property type="entry name" value="Protein kinase-like (PK-like)"/>
    <property type="match status" value="1"/>
</dbReference>
<dbReference type="OrthoDB" id="2906425at2759"/>
<dbReference type="InterPro" id="IPR011009">
    <property type="entry name" value="Kinase-like_dom_sf"/>
</dbReference>
<dbReference type="VEuPathDB" id="FungiDB:jhhlp_007537"/>
<keyword evidence="3" id="KW-1185">Reference proteome</keyword>
<dbReference type="CDD" id="cd05120">
    <property type="entry name" value="APH_ChoK_like"/>
    <property type="match status" value="1"/>
</dbReference>
<protein>
    <recommendedName>
        <fullName evidence="1">Aminoglycoside phosphotransferase domain-containing protein</fullName>
    </recommendedName>
</protein>
<organism evidence="2 3">
    <name type="scientific">Lomentospora prolificans</name>
    <dbReference type="NCBI Taxonomy" id="41688"/>
    <lineage>
        <taxon>Eukaryota</taxon>
        <taxon>Fungi</taxon>
        <taxon>Dikarya</taxon>
        <taxon>Ascomycota</taxon>
        <taxon>Pezizomycotina</taxon>
        <taxon>Sordariomycetes</taxon>
        <taxon>Hypocreomycetidae</taxon>
        <taxon>Microascales</taxon>
        <taxon>Microascaceae</taxon>
        <taxon>Lomentospora</taxon>
    </lineage>
</organism>
<sequence length="410" mass="46303">MSDTYISVDNIATQHIGTDHLAINNGFFRRLLTLLALKTTARLYHYDGPCIPISKNLIVKTGPFVHLTEGATMQFVATNTSIPVPRVHCSFVHRNRAYIVMDRIQGVSLAEAYKTLSDEDRNRIFAQLRSMFQDLRKLSAPPDVGVQSCVGGSLRDGRIPRCKPRFGPFDTIQAFHIWLRDGLHPGEHPDRENDDGWEDIKKMVAKQDGPWPPPVFTHGDLNPFNIMVRGNKVVGIIDWEFSGWYPYYWEYTAAWYGSLTRQAWQEVLSKFLDAYPDELEMEITRQRCISHVGFGNTISSAFKYLPAAVFFATYSLANVSILVQSSCDDFGHPGAAPPVWVALDDGRVAEDTDEPLLIFNFGDYDACEQVGGAFHIRDVDFLVDPALDWVVLDVVTHTRNLRAVFALWAD</sequence>
<dbReference type="Pfam" id="PF01636">
    <property type="entry name" value="APH"/>
    <property type="match status" value="1"/>
</dbReference>
<evidence type="ECO:0000313" key="3">
    <source>
        <dbReference type="Proteomes" id="UP000233524"/>
    </source>
</evidence>
<evidence type="ECO:0000259" key="1">
    <source>
        <dbReference type="Pfam" id="PF01636"/>
    </source>
</evidence>
<name>A0A2N3MZV4_9PEZI</name>
<evidence type="ECO:0000313" key="2">
    <source>
        <dbReference type="EMBL" id="PKS05708.1"/>
    </source>
</evidence>
<gene>
    <name evidence="2" type="ORF">jhhlp_007537</name>
</gene>
<dbReference type="InParanoid" id="A0A2N3MZV4"/>
<accession>A0A2N3MZV4</accession>
<dbReference type="Gene3D" id="3.90.1200.10">
    <property type="match status" value="1"/>
</dbReference>
<dbReference type="PANTHER" id="PTHR21310:SF55">
    <property type="entry name" value="AMINOGLYCOSIDE PHOSPHOTRANSFERASE DOMAIN-CONTAINING PROTEIN"/>
    <property type="match status" value="1"/>
</dbReference>
<feature type="domain" description="Aminoglycoside phosphotransferase" evidence="1">
    <location>
        <begin position="69"/>
        <end position="280"/>
    </location>
</feature>
<reference evidence="2 3" key="1">
    <citation type="journal article" date="2017" name="G3 (Bethesda)">
        <title>First Draft Genome Sequence of the Pathogenic Fungus Lomentospora prolificans (Formerly Scedosporium prolificans).</title>
        <authorList>
            <person name="Luo R."/>
            <person name="Zimin A."/>
            <person name="Workman R."/>
            <person name="Fan Y."/>
            <person name="Pertea G."/>
            <person name="Grossman N."/>
            <person name="Wear M.P."/>
            <person name="Jia B."/>
            <person name="Miller H."/>
            <person name="Casadevall A."/>
            <person name="Timp W."/>
            <person name="Zhang S.X."/>
            <person name="Salzberg S.L."/>
        </authorList>
    </citation>
    <scope>NUCLEOTIDE SEQUENCE [LARGE SCALE GENOMIC DNA]</scope>
    <source>
        <strain evidence="2 3">JHH-5317</strain>
    </source>
</reference>
<comment type="caution">
    <text evidence="2">The sequence shown here is derived from an EMBL/GenBank/DDBJ whole genome shotgun (WGS) entry which is preliminary data.</text>
</comment>
<dbReference type="STRING" id="41688.A0A2N3MZV4"/>
<dbReference type="AlphaFoldDB" id="A0A2N3MZV4"/>
<dbReference type="EMBL" id="NLAX01001139">
    <property type="protein sequence ID" value="PKS05708.1"/>
    <property type="molecule type" value="Genomic_DNA"/>
</dbReference>
<proteinExistence type="predicted"/>
<dbReference type="InterPro" id="IPR051678">
    <property type="entry name" value="AGP_Transferase"/>
</dbReference>